<name>A0A5N5SLP7_9CRUS</name>
<evidence type="ECO:0000256" key="19">
    <source>
        <dbReference type="SAM" id="Coils"/>
    </source>
</evidence>
<reference evidence="23 24" key="1">
    <citation type="journal article" date="2019" name="PLoS Biol.">
        <title>Sex chromosomes control vertical transmission of feminizing Wolbachia symbionts in an isopod.</title>
        <authorList>
            <person name="Becking T."/>
            <person name="Chebbi M.A."/>
            <person name="Giraud I."/>
            <person name="Moumen B."/>
            <person name="Laverre T."/>
            <person name="Caubet Y."/>
            <person name="Peccoud J."/>
            <person name="Gilbert C."/>
            <person name="Cordaux R."/>
        </authorList>
    </citation>
    <scope>NUCLEOTIDE SEQUENCE [LARGE SCALE GENOMIC DNA]</scope>
    <source>
        <strain evidence="23">ANa2</strain>
        <tissue evidence="23">Whole body excluding digestive tract and cuticle</tissue>
    </source>
</reference>
<evidence type="ECO:0000256" key="6">
    <source>
        <dbReference type="ARBA" id="ARBA00022553"/>
    </source>
</evidence>
<keyword evidence="9 21" id="KW-1133">Transmembrane helix</keyword>
<keyword evidence="13" id="KW-0206">Cytoskeleton</keyword>
<evidence type="ECO:0000256" key="21">
    <source>
        <dbReference type="SAM" id="Phobius"/>
    </source>
</evidence>
<dbReference type="EMBL" id="SEYY01023955">
    <property type="protein sequence ID" value="KAB7494509.1"/>
    <property type="molecule type" value="Genomic_DNA"/>
</dbReference>
<dbReference type="Pfam" id="PF00498">
    <property type="entry name" value="FHA"/>
    <property type="match status" value="1"/>
</dbReference>
<dbReference type="AlphaFoldDB" id="A0A5N5SLP7"/>
<dbReference type="FunFam" id="2.60.200.20:FF:000003">
    <property type="entry name" value="sarcolemmal membrane-associated protein isoform X2"/>
    <property type="match status" value="1"/>
</dbReference>
<evidence type="ECO:0000256" key="3">
    <source>
        <dbReference type="ARBA" id="ARBA00004389"/>
    </source>
</evidence>
<evidence type="ECO:0000256" key="8">
    <source>
        <dbReference type="ARBA" id="ARBA00022824"/>
    </source>
</evidence>
<dbReference type="CDD" id="cd22679">
    <property type="entry name" value="FHA_SLMAP"/>
    <property type="match status" value="1"/>
</dbReference>
<evidence type="ECO:0000256" key="11">
    <source>
        <dbReference type="ARBA" id="ARBA00023128"/>
    </source>
</evidence>
<dbReference type="GO" id="GO:0005813">
    <property type="term" value="C:centrosome"/>
    <property type="evidence" value="ECO:0007669"/>
    <property type="project" value="UniProtKB-SubCell"/>
</dbReference>
<feature type="coiled-coil region" evidence="19">
    <location>
        <begin position="742"/>
        <end position="823"/>
    </location>
</feature>
<dbReference type="CDD" id="cd21911">
    <property type="entry name" value="CC1_SLMAP"/>
    <property type="match status" value="1"/>
</dbReference>
<protein>
    <recommendedName>
        <fullName evidence="18">Sarcolemmal membrane-associated protein</fullName>
    </recommendedName>
</protein>
<comment type="caution">
    <text evidence="23">The sequence shown here is derived from an EMBL/GenBank/DDBJ whole genome shotgun (WGS) entry which is preliminary data.</text>
</comment>
<dbReference type="InterPro" id="IPR051176">
    <property type="entry name" value="Cent_Immune-Sig_Mod"/>
</dbReference>
<comment type="function">
    <text evidence="14">Associates with the striatin-interacting phosphatase and kinase (STRIPAK) core complex, forming the extended (SIKE1:SLMAP)STRIPAK complex. The (SIKE1:SLMAP)STRIPAK complex dephosphorylates STK3 leading to the inhibition of Hippo signaling and the control of cell growth. May play a role during myoblast fusion.</text>
</comment>
<evidence type="ECO:0000256" key="2">
    <source>
        <dbReference type="ARBA" id="ARBA00004304"/>
    </source>
</evidence>
<evidence type="ECO:0000256" key="10">
    <source>
        <dbReference type="ARBA" id="ARBA00023054"/>
    </source>
</evidence>
<feature type="coiled-coil region" evidence="19">
    <location>
        <begin position="291"/>
        <end position="392"/>
    </location>
</feature>
<evidence type="ECO:0000256" key="1">
    <source>
        <dbReference type="ARBA" id="ARBA00004300"/>
    </source>
</evidence>
<evidence type="ECO:0000259" key="22">
    <source>
        <dbReference type="PROSITE" id="PS50006"/>
    </source>
</evidence>
<keyword evidence="5" id="KW-0963">Cytoplasm</keyword>
<dbReference type="PANTHER" id="PTHR15715:SF37">
    <property type="entry name" value="LD47843P"/>
    <property type="match status" value="1"/>
</dbReference>
<evidence type="ECO:0000256" key="20">
    <source>
        <dbReference type="SAM" id="MobiDB-lite"/>
    </source>
</evidence>
<feature type="compositionally biased region" description="Polar residues" evidence="20">
    <location>
        <begin position="524"/>
        <end position="541"/>
    </location>
</feature>
<sequence length="870" mass="98289">MVYLGNIVAPPLVENIYPSYKVKMPATAILQCRPNSHPFPDRTLILDEPVKIGRSVARARPAANNAIFDCKVLSRNHALLWYENGKFYLKDTKSSNGTFVNNYRLSKGSEESAPQEVCSGDIVQYGVDVMENSKKGTVTHGCIIATLKLYLPDGQEAKASLSTAVGGGMCNISSQELHQLRTSLQEAQHREELIESKLSSFQQIITSIQEAASQSWTAMIDEDRLLQRLETLEDQLATYSKNCTDDSMREEIQRVIEEKNRYETSAKDSIQRILQEKVDAVSRCSELERTLSVTKTELNHKKELAESAQNELQELLAKQTEQMLELKKLTEKLQCTEEKLQDSLDKTDAEKRELELKLQEKTSEGSNLLVKIESLKADNDFTKEQLSAVKAKYENIKNGRLSFGSITGKDIKGEAEAADKADLKCQTMKAQLQDELNEKKTKEESNSALIDHLQSQLGVLEARLMDISPDTPKIYEDIYEDNNTLCKYKKVAKDEDNRDECKDEDNEKEVSDKDNEDSDSSDSTLTLISTNDVDKNNSLNGDNHRFGFDSESTLFLKEDICKLKEILSLTESSRNSAKEELKRIREEFGKASTASVTAAHEAANLHHQLAANEAILMEKMRYVSTLQEIGGQLESSVESIYVHLNALTQRIAQQKEEILNSKNDCDDVKEKLREAESLSQKGVDQMEILRAKLKEFEFSLKDTDEASQPNSLPSNSSHIVKNSEAIENTSQEQKHEDSEDPVPKLKAEIETLQRAYEELKESEARLKERLNEKDVHNSQSIYEMSNSESSSNHNSVETLKMELKNLLEEHNQLKEKLKTADNDFHDLYLQNKMAIAMSVIPLMILLVGLFTAFYDTISAITGTTEFKLNQ</sequence>
<dbReference type="Gene3D" id="2.60.200.20">
    <property type="match status" value="1"/>
</dbReference>
<keyword evidence="6" id="KW-0597">Phosphoprotein</keyword>
<dbReference type="InterPro" id="IPR000253">
    <property type="entry name" value="FHA_dom"/>
</dbReference>
<dbReference type="GO" id="GO:0042383">
    <property type="term" value="C:sarcolemma"/>
    <property type="evidence" value="ECO:0007669"/>
    <property type="project" value="UniProtKB-SubCell"/>
</dbReference>
<dbReference type="GO" id="GO:0005789">
    <property type="term" value="C:endoplasmic reticulum membrane"/>
    <property type="evidence" value="ECO:0007669"/>
    <property type="project" value="UniProtKB-SubCell"/>
</dbReference>
<evidence type="ECO:0000256" key="14">
    <source>
        <dbReference type="ARBA" id="ARBA00057671"/>
    </source>
</evidence>
<accession>A0A5N5SLP7</accession>
<evidence type="ECO:0000256" key="16">
    <source>
        <dbReference type="ARBA" id="ARBA00061687"/>
    </source>
</evidence>
<evidence type="ECO:0000256" key="13">
    <source>
        <dbReference type="ARBA" id="ARBA00023212"/>
    </source>
</evidence>
<dbReference type="Proteomes" id="UP000326759">
    <property type="component" value="Unassembled WGS sequence"/>
</dbReference>
<dbReference type="SUPFAM" id="SSF49879">
    <property type="entry name" value="SMAD/FHA domain"/>
    <property type="match status" value="1"/>
</dbReference>
<evidence type="ECO:0000256" key="17">
    <source>
        <dbReference type="ARBA" id="ARBA00066015"/>
    </source>
</evidence>
<keyword evidence="7 21" id="KW-0812">Transmembrane</keyword>
<feature type="coiled-coil region" evidence="19">
    <location>
        <begin position="644"/>
        <end position="678"/>
    </location>
</feature>
<keyword evidence="10 19" id="KW-0175">Coiled coil</keyword>
<evidence type="ECO:0000256" key="7">
    <source>
        <dbReference type="ARBA" id="ARBA00022692"/>
    </source>
</evidence>
<dbReference type="InterPro" id="IPR008984">
    <property type="entry name" value="SMAD_FHA_dom_sf"/>
</dbReference>
<evidence type="ECO:0000313" key="24">
    <source>
        <dbReference type="Proteomes" id="UP000326759"/>
    </source>
</evidence>
<feature type="domain" description="FHA" evidence="22">
    <location>
        <begin position="50"/>
        <end position="105"/>
    </location>
</feature>
<feature type="region of interest" description="Disordered" evidence="20">
    <location>
        <begin position="496"/>
        <end position="541"/>
    </location>
</feature>
<dbReference type="SMART" id="SM00240">
    <property type="entry name" value="FHA"/>
    <property type="match status" value="1"/>
</dbReference>
<organism evidence="23 24">
    <name type="scientific">Armadillidium nasatum</name>
    <dbReference type="NCBI Taxonomy" id="96803"/>
    <lineage>
        <taxon>Eukaryota</taxon>
        <taxon>Metazoa</taxon>
        <taxon>Ecdysozoa</taxon>
        <taxon>Arthropoda</taxon>
        <taxon>Crustacea</taxon>
        <taxon>Multicrustacea</taxon>
        <taxon>Malacostraca</taxon>
        <taxon>Eumalacostraca</taxon>
        <taxon>Peracarida</taxon>
        <taxon>Isopoda</taxon>
        <taxon>Oniscidea</taxon>
        <taxon>Crinocheta</taxon>
        <taxon>Armadillidiidae</taxon>
        <taxon>Armadillidium</taxon>
    </lineage>
</organism>
<evidence type="ECO:0000256" key="12">
    <source>
        <dbReference type="ARBA" id="ARBA00023136"/>
    </source>
</evidence>
<keyword evidence="8" id="KW-0256">Endoplasmic reticulum</keyword>
<comment type="subcellular location">
    <subcellularLocation>
        <location evidence="15">Cell membrane</location>
        <location evidence="15">Sarcolemma</location>
        <topology evidence="15">Single-pass type IV membrane protein</topology>
    </subcellularLocation>
    <subcellularLocation>
        <location evidence="1">Cytoplasm</location>
        <location evidence="1">Cytoskeleton</location>
        <location evidence="1">Microtubule organizing center</location>
        <location evidence="1">Centrosome</location>
    </subcellularLocation>
    <subcellularLocation>
        <location evidence="3">Endoplasmic reticulum membrane</location>
        <topology evidence="3">Single-pass membrane protein</topology>
    </subcellularLocation>
    <subcellularLocation>
        <location evidence="2">Mitochondrion membrane</location>
        <topology evidence="2">Single-pass membrane protein</topology>
    </subcellularLocation>
</comment>
<proteinExistence type="inferred from homology"/>
<dbReference type="GO" id="GO:0031966">
    <property type="term" value="C:mitochondrial membrane"/>
    <property type="evidence" value="ECO:0007669"/>
    <property type="project" value="UniProtKB-SubCell"/>
</dbReference>
<feature type="coiled-coil region" evidence="19">
    <location>
        <begin position="418"/>
        <end position="445"/>
    </location>
</feature>
<comment type="similarity">
    <text evidence="16">Belongs to the SLMAP family.</text>
</comment>
<evidence type="ECO:0000256" key="5">
    <source>
        <dbReference type="ARBA" id="ARBA00022490"/>
    </source>
</evidence>
<dbReference type="PANTHER" id="PTHR15715">
    <property type="entry name" value="CENTROSOMAL PROTEIN OF 170 KDA"/>
    <property type="match status" value="1"/>
</dbReference>
<feature type="transmembrane region" description="Helical" evidence="21">
    <location>
        <begin position="833"/>
        <end position="854"/>
    </location>
</feature>
<dbReference type="PROSITE" id="PS50006">
    <property type="entry name" value="FHA_DOMAIN"/>
    <property type="match status" value="1"/>
</dbReference>
<gene>
    <name evidence="23" type="primary">SLMAP</name>
    <name evidence="23" type="ORF">Anas_00383</name>
</gene>
<dbReference type="OrthoDB" id="687730at2759"/>
<keyword evidence="4" id="KW-1003">Cell membrane</keyword>
<evidence type="ECO:0000256" key="9">
    <source>
        <dbReference type="ARBA" id="ARBA00022989"/>
    </source>
</evidence>
<comment type="subunit">
    <text evidence="17">Homodimer. Interacts with myosin. Interacts with SIKE1 and both associate with the STRIPAK core complex composed of PP2A catalytic and scaffolding subunits, the striatins (PP2A regulatory subunits), the striatin-associated proteins MOB4, STRIP1 and STRIP2, PDCD10 and members of the STE20 kinases, such as STK24 and STK26. Interacts (via FHA domain) with STK3 (when phosphorylated); the interaction associates STK3 with the STRIPAK complex.</text>
</comment>
<evidence type="ECO:0000256" key="18">
    <source>
        <dbReference type="ARBA" id="ARBA00074026"/>
    </source>
</evidence>
<evidence type="ECO:0000313" key="23">
    <source>
        <dbReference type="EMBL" id="KAB7494509.1"/>
    </source>
</evidence>
<keyword evidence="12 21" id="KW-0472">Membrane</keyword>
<evidence type="ECO:0000256" key="4">
    <source>
        <dbReference type="ARBA" id="ARBA00022475"/>
    </source>
</evidence>
<evidence type="ECO:0000256" key="15">
    <source>
        <dbReference type="ARBA" id="ARBA00060409"/>
    </source>
</evidence>
<keyword evidence="24" id="KW-1185">Reference proteome</keyword>
<keyword evidence="11" id="KW-0496">Mitochondrion</keyword>